<dbReference type="AlphaFoldDB" id="A0A917RZR3"/>
<dbReference type="EMBL" id="BMOK01000003">
    <property type="protein sequence ID" value="GGL48496.1"/>
    <property type="molecule type" value="Genomic_DNA"/>
</dbReference>
<feature type="compositionally biased region" description="Basic and acidic residues" evidence="1">
    <location>
        <begin position="30"/>
        <end position="49"/>
    </location>
</feature>
<gene>
    <name evidence="2" type="ORF">GCM10007968_10890</name>
</gene>
<comment type="caution">
    <text evidence="2">The sequence shown here is derived from an EMBL/GenBank/DDBJ whole genome shotgun (WGS) entry which is preliminary data.</text>
</comment>
<feature type="region of interest" description="Disordered" evidence="1">
    <location>
        <begin position="30"/>
        <end position="50"/>
    </location>
</feature>
<proteinExistence type="predicted"/>
<sequence>MQSDQLSIFQKHENFSFRALQDRVEKITESKTERIDQENNELKDSEGSKNTESTKSILIATSVTPSRIETQITAIDTWLKLGFKVVSLNTKEEADRLQHHFPNMQFHIVERSAKERYGKPYVYIYDFMRYLDSTDYNIVGIVNSDIHFKGVQDDFLDFICQEAADSLVYGHRLDVKNLNDSYGTLRNGVDYFFFDKNVISIYPDDGLCIGQPAWDWWMVCVAASKNIPTKRVLSKIALHQIHPKEWYESLNQYLIESIVFKNYLQKLYPDATKDELNSKMWDIVISKSGIEYKMEDAEYALEDDSNAGLETQNKETEIPVISNRENLKPILVATSIGPDRIETQKRAIQSWLYAGFDVVSLNTKEEADNLQSYFPDIEFHVVERSAKEKYGKPYIYIYDFMRYLDSTDYDVVGIINSDIQFKDVKQDFVNGIYEEALDSLVYGHRIDVNHISDSHGTLSNGVDYFFFDKNLISIYPDDGLCMGQPAWDWWMVCVPASINKTTKRLLNPIGYHEIHPQQWDQGLNNYLIDSIVMGKYLRKLYPDASYYELNSKMWDIVISKSGIEIR</sequence>
<reference evidence="2" key="1">
    <citation type="journal article" date="2014" name="Int. J. Syst. Evol. Microbiol.">
        <title>Complete genome sequence of Corynebacterium casei LMG S-19264T (=DSM 44701T), isolated from a smear-ripened cheese.</title>
        <authorList>
            <consortium name="US DOE Joint Genome Institute (JGI-PGF)"/>
            <person name="Walter F."/>
            <person name="Albersmeier A."/>
            <person name="Kalinowski J."/>
            <person name="Ruckert C."/>
        </authorList>
    </citation>
    <scope>NUCLEOTIDE SEQUENCE</scope>
    <source>
        <strain evidence="2">JCM 15325</strain>
    </source>
</reference>
<protein>
    <submittedName>
        <fullName evidence="2">Uncharacterized protein</fullName>
    </submittedName>
</protein>
<organism evidence="2 3">
    <name type="scientific">Sporolactobacillus putidus</name>
    <dbReference type="NCBI Taxonomy" id="492735"/>
    <lineage>
        <taxon>Bacteria</taxon>
        <taxon>Bacillati</taxon>
        <taxon>Bacillota</taxon>
        <taxon>Bacilli</taxon>
        <taxon>Bacillales</taxon>
        <taxon>Sporolactobacillaceae</taxon>
        <taxon>Sporolactobacillus</taxon>
    </lineage>
</organism>
<accession>A0A917RZR3</accession>
<evidence type="ECO:0000256" key="1">
    <source>
        <dbReference type="SAM" id="MobiDB-lite"/>
    </source>
</evidence>
<dbReference type="Proteomes" id="UP000654670">
    <property type="component" value="Unassembled WGS sequence"/>
</dbReference>
<keyword evidence="3" id="KW-1185">Reference proteome</keyword>
<evidence type="ECO:0000313" key="2">
    <source>
        <dbReference type="EMBL" id="GGL48496.1"/>
    </source>
</evidence>
<name>A0A917RZR3_9BACL</name>
<evidence type="ECO:0000313" key="3">
    <source>
        <dbReference type="Proteomes" id="UP000654670"/>
    </source>
</evidence>
<reference evidence="2" key="2">
    <citation type="submission" date="2020-09" db="EMBL/GenBank/DDBJ databases">
        <authorList>
            <person name="Sun Q."/>
            <person name="Ohkuma M."/>
        </authorList>
    </citation>
    <scope>NUCLEOTIDE SEQUENCE</scope>
    <source>
        <strain evidence="2">JCM 15325</strain>
    </source>
</reference>
<dbReference type="RefSeq" id="WP_188802062.1">
    <property type="nucleotide sequence ID" value="NZ_BMOK01000003.1"/>
</dbReference>